<dbReference type="Proteomes" id="UP000305792">
    <property type="component" value="Unassembled WGS sequence"/>
</dbReference>
<dbReference type="PANTHER" id="PTHR35807:SF1">
    <property type="entry name" value="TRANSCRIPTIONAL REGULATOR REDD"/>
    <property type="match status" value="1"/>
</dbReference>
<dbReference type="InterPro" id="IPR016032">
    <property type="entry name" value="Sig_transdc_resp-reg_C-effctor"/>
</dbReference>
<keyword evidence="5" id="KW-1185">Reference proteome</keyword>
<evidence type="ECO:0000256" key="1">
    <source>
        <dbReference type="ARBA" id="ARBA00023015"/>
    </source>
</evidence>
<dbReference type="InterPro" id="IPR036388">
    <property type="entry name" value="WH-like_DNA-bd_sf"/>
</dbReference>
<evidence type="ECO:0000256" key="2">
    <source>
        <dbReference type="ARBA" id="ARBA00023163"/>
    </source>
</evidence>
<dbReference type="Gene3D" id="1.10.10.10">
    <property type="entry name" value="Winged helix-like DNA-binding domain superfamily/Winged helix DNA-binding domain"/>
    <property type="match status" value="1"/>
</dbReference>
<reference evidence="4 5" key="1">
    <citation type="journal article" date="2018" name="Int. J. Syst. Evol. Microbiol.">
        <title>Glycomyces paridis sp. nov., isolated from the medicinal plant Paris polyphylla.</title>
        <authorList>
            <person name="Fang X.M."/>
            <person name="Bai J.L."/>
            <person name="Su J."/>
            <person name="Zhao L.L."/>
            <person name="Liu H.Y."/>
            <person name="Ma B.P."/>
            <person name="Zhang Y.Q."/>
            <person name="Yu L.Y."/>
        </authorList>
    </citation>
    <scope>NUCLEOTIDE SEQUENCE [LARGE SCALE GENOMIC DNA]</scope>
    <source>
        <strain evidence="4 5">CPCC 204357</strain>
    </source>
</reference>
<sequence>MTTRIRLLGTVAISNERMTIIPAHHIRRGVLAALSFNADKLVTFDALKDWCWADPPTSAMPNLRSAVAGLRADLETVSPGMAAGLTTQRGARGGGGGGYRLGIDPGRVDVIEFERLCRQAHRRLRADDWQAASRYCLQAEALWAGGFGADLPPTAMVAMHETALVVQHESMLETLFASVLLEGAEITARLPDLTIAVTAAPHRERLRLLHAAAQFLVGDLEGALASINRCTSYFDELGVGVPASIASLHHAALNRDANRVRSVVHAAASRC</sequence>
<protein>
    <recommendedName>
        <fullName evidence="3">Bacterial transcriptional activator domain-containing protein</fullName>
    </recommendedName>
</protein>
<name>A0A4S8PI03_9ACTN</name>
<evidence type="ECO:0000313" key="4">
    <source>
        <dbReference type="EMBL" id="THV29591.1"/>
    </source>
</evidence>
<gene>
    <name evidence="4" type="ORF">E9998_08845</name>
</gene>
<dbReference type="RefSeq" id="WP_136529334.1">
    <property type="nucleotide sequence ID" value="NZ_STGX01000005.1"/>
</dbReference>
<dbReference type="InterPro" id="IPR051677">
    <property type="entry name" value="AfsR-DnrI-RedD_regulator"/>
</dbReference>
<dbReference type="GO" id="GO:0003677">
    <property type="term" value="F:DNA binding"/>
    <property type="evidence" value="ECO:0007669"/>
    <property type="project" value="InterPro"/>
</dbReference>
<dbReference type="SUPFAM" id="SSF46894">
    <property type="entry name" value="C-terminal effector domain of the bipartite response regulators"/>
    <property type="match status" value="1"/>
</dbReference>
<dbReference type="OrthoDB" id="4336084at2"/>
<organism evidence="4 5">
    <name type="scientific">Glycomyces paridis</name>
    <dbReference type="NCBI Taxonomy" id="2126555"/>
    <lineage>
        <taxon>Bacteria</taxon>
        <taxon>Bacillati</taxon>
        <taxon>Actinomycetota</taxon>
        <taxon>Actinomycetes</taxon>
        <taxon>Glycomycetales</taxon>
        <taxon>Glycomycetaceae</taxon>
        <taxon>Glycomyces</taxon>
    </lineage>
</organism>
<dbReference type="PANTHER" id="PTHR35807">
    <property type="entry name" value="TRANSCRIPTIONAL REGULATOR REDD-RELATED"/>
    <property type="match status" value="1"/>
</dbReference>
<dbReference type="Gene3D" id="1.25.40.10">
    <property type="entry name" value="Tetratricopeptide repeat domain"/>
    <property type="match status" value="1"/>
</dbReference>
<feature type="domain" description="Bacterial transcriptional activator" evidence="3">
    <location>
        <begin position="108"/>
        <end position="253"/>
    </location>
</feature>
<dbReference type="InterPro" id="IPR011990">
    <property type="entry name" value="TPR-like_helical_dom_sf"/>
</dbReference>
<proteinExistence type="predicted"/>
<dbReference type="InterPro" id="IPR005158">
    <property type="entry name" value="BTAD"/>
</dbReference>
<keyword evidence="1" id="KW-0805">Transcription regulation</keyword>
<dbReference type="SMART" id="SM01043">
    <property type="entry name" value="BTAD"/>
    <property type="match status" value="1"/>
</dbReference>
<keyword evidence="2" id="KW-0804">Transcription</keyword>
<accession>A0A4S8PI03</accession>
<comment type="caution">
    <text evidence="4">The sequence shown here is derived from an EMBL/GenBank/DDBJ whole genome shotgun (WGS) entry which is preliminary data.</text>
</comment>
<evidence type="ECO:0000313" key="5">
    <source>
        <dbReference type="Proteomes" id="UP000305792"/>
    </source>
</evidence>
<dbReference type="GO" id="GO:0006355">
    <property type="term" value="P:regulation of DNA-templated transcription"/>
    <property type="evidence" value="ECO:0007669"/>
    <property type="project" value="InterPro"/>
</dbReference>
<dbReference type="AlphaFoldDB" id="A0A4S8PI03"/>
<dbReference type="EMBL" id="STGX01000005">
    <property type="protein sequence ID" value="THV29591.1"/>
    <property type="molecule type" value="Genomic_DNA"/>
</dbReference>
<evidence type="ECO:0000259" key="3">
    <source>
        <dbReference type="SMART" id="SM01043"/>
    </source>
</evidence>
<dbReference type="SUPFAM" id="SSF48452">
    <property type="entry name" value="TPR-like"/>
    <property type="match status" value="1"/>
</dbReference>
<dbReference type="Pfam" id="PF03704">
    <property type="entry name" value="BTAD"/>
    <property type="match status" value="1"/>
</dbReference>